<keyword evidence="1" id="KW-0472">Membrane</keyword>
<dbReference type="Proteomes" id="UP000199459">
    <property type="component" value="Unassembled WGS sequence"/>
</dbReference>
<dbReference type="OrthoDB" id="8547577at2"/>
<dbReference type="RefSeq" id="WP_090627852.1">
    <property type="nucleotide sequence ID" value="NZ_FOCP01000003.1"/>
</dbReference>
<sequence>MSMESEFKAKFGGFWNSLVILLIIIICLRFSSLELAEEDLGTRVMCSLHLFLSCIGAGIVLGILRIFLSFSNDTYTRAPASANFTSGVRYGIVAGGVLILIVGMLQLENFLGPLQPIVDALFGKLYALFE</sequence>
<proteinExistence type="predicted"/>
<dbReference type="EMBL" id="FOCP01000003">
    <property type="protein sequence ID" value="SEM85863.1"/>
    <property type="molecule type" value="Genomic_DNA"/>
</dbReference>
<protein>
    <submittedName>
        <fullName evidence="2">Uncharacterized protein</fullName>
    </submittedName>
</protein>
<evidence type="ECO:0000313" key="2">
    <source>
        <dbReference type="EMBL" id="SEM85863.1"/>
    </source>
</evidence>
<gene>
    <name evidence="2" type="ORF">SAMN05216325_10388</name>
</gene>
<keyword evidence="1" id="KW-1133">Transmembrane helix</keyword>
<organism evidence="2 3">
    <name type="scientific">Nitrosomonas marina</name>
    <dbReference type="NCBI Taxonomy" id="917"/>
    <lineage>
        <taxon>Bacteria</taxon>
        <taxon>Pseudomonadati</taxon>
        <taxon>Pseudomonadota</taxon>
        <taxon>Betaproteobacteria</taxon>
        <taxon>Nitrosomonadales</taxon>
        <taxon>Nitrosomonadaceae</taxon>
        <taxon>Nitrosomonas</taxon>
    </lineage>
</organism>
<reference evidence="2 3" key="1">
    <citation type="submission" date="2016-10" db="EMBL/GenBank/DDBJ databases">
        <authorList>
            <person name="de Groot N.N."/>
        </authorList>
    </citation>
    <scope>NUCLEOTIDE SEQUENCE [LARGE SCALE GENOMIC DNA]</scope>
    <source>
        <strain evidence="2 3">Nm22</strain>
    </source>
</reference>
<feature type="transmembrane region" description="Helical" evidence="1">
    <location>
        <begin position="12"/>
        <end position="32"/>
    </location>
</feature>
<feature type="transmembrane region" description="Helical" evidence="1">
    <location>
        <begin position="88"/>
        <end position="107"/>
    </location>
</feature>
<feature type="transmembrane region" description="Helical" evidence="1">
    <location>
        <begin position="44"/>
        <end position="68"/>
    </location>
</feature>
<accession>A0A1H8BSU0</accession>
<evidence type="ECO:0000313" key="3">
    <source>
        <dbReference type="Proteomes" id="UP000199459"/>
    </source>
</evidence>
<keyword evidence="1" id="KW-0812">Transmembrane</keyword>
<name>A0A1H8BSU0_9PROT</name>
<evidence type="ECO:0000256" key="1">
    <source>
        <dbReference type="SAM" id="Phobius"/>
    </source>
</evidence>
<dbReference type="AlphaFoldDB" id="A0A1H8BSU0"/>